<sequence length="358" mass="37781">MESVRSTFPAVSQPPLRCSPCIASVSIMHAHSPLEFHQQCYFRSGTPAPGGVRGGQQAPPARQSALCFLCRDRLLPRCLLGAFTVPRRLSPVRGVGPPVPSQAPRGHGSMRLWIGFCPKLDLLLHAYRPPMASQRPPGACRGPPTAGSPAARCSQRVLALTRQSGSRSRPRSVSGPHRLPASSRAGPSVYMGRAASHCSAAPSTSKGGSPGLLPAAPAPPGQQGEPAEVQAASRPSVPAPRRLAPQIEAAAPIKELGLQSLSVRLAQSRPRIPPGVAARAQQLPGQSSTQRSRLNSNRPRDDTLLLDFPVGPSGARDLGVRHLQTLGHAPKFGKQCKPSTKLIMSPKVSFVVKGFNTV</sequence>
<proteinExistence type="predicted"/>
<keyword evidence="3" id="KW-1185">Reference proteome</keyword>
<feature type="compositionally biased region" description="Low complexity" evidence="1">
    <location>
        <begin position="162"/>
        <end position="178"/>
    </location>
</feature>
<dbReference type="EMBL" id="JANPWB010000010">
    <property type="protein sequence ID" value="KAJ1146715.1"/>
    <property type="molecule type" value="Genomic_DNA"/>
</dbReference>
<dbReference type="AlphaFoldDB" id="A0AAV7R3A3"/>
<evidence type="ECO:0000313" key="2">
    <source>
        <dbReference type="EMBL" id="KAJ1146715.1"/>
    </source>
</evidence>
<feature type="compositionally biased region" description="Low complexity" evidence="1">
    <location>
        <begin position="211"/>
        <end position="228"/>
    </location>
</feature>
<gene>
    <name evidence="2" type="ORF">NDU88_012977</name>
</gene>
<accession>A0AAV7R3A3</accession>
<reference evidence="2" key="1">
    <citation type="journal article" date="2022" name="bioRxiv">
        <title>Sequencing and chromosome-scale assembly of the giantPleurodeles waltlgenome.</title>
        <authorList>
            <person name="Brown T."/>
            <person name="Elewa A."/>
            <person name="Iarovenko S."/>
            <person name="Subramanian E."/>
            <person name="Araus A.J."/>
            <person name="Petzold A."/>
            <person name="Susuki M."/>
            <person name="Suzuki K.-i.T."/>
            <person name="Hayashi T."/>
            <person name="Toyoda A."/>
            <person name="Oliveira C."/>
            <person name="Osipova E."/>
            <person name="Leigh N.D."/>
            <person name="Simon A."/>
            <person name="Yun M.H."/>
        </authorList>
    </citation>
    <scope>NUCLEOTIDE SEQUENCE</scope>
    <source>
        <strain evidence="2">20211129_DDA</strain>
        <tissue evidence="2">Liver</tissue>
    </source>
</reference>
<evidence type="ECO:0000256" key="1">
    <source>
        <dbReference type="SAM" id="MobiDB-lite"/>
    </source>
</evidence>
<comment type="caution">
    <text evidence="2">The sequence shown here is derived from an EMBL/GenBank/DDBJ whole genome shotgun (WGS) entry which is preliminary data.</text>
</comment>
<name>A0AAV7R3A3_PLEWA</name>
<feature type="region of interest" description="Disordered" evidence="1">
    <location>
        <begin position="132"/>
        <end position="239"/>
    </location>
</feature>
<organism evidence="2 3">
    <name type="scientific">Pleurodeles waltl</name>
    <name type="common">Iberian ribbed newt</name>
    <dbReference type="NCBI Taxonomy" id="8319"/>
    <lineage>
        <taxon>Eukaryota</taxon>
        <taxon>Metazoa</taxon>
        <taxon>Chordata</taxon>
        <taxon>Craniata</taxon>
        <taxon>Vertebrata</taxon>
        <taxon>Euteleostomi</taxon>
        <taxon>Amphibia</taxon>
        <taxon>Batrachia</taxon>
        <taxon>Caudata</taxon>
        <taxon>Salamandroidea</taxon>
        <taxon>Salamandridae</taxon>
        <taxon>Pleurodelinae</taxon>
        <taxon>Pleurodeles</taxon>
    </lineage>
</organism>
<feature type="compositionally biased region" description="Polar residues" evidence="1">
    <location>
        <begin position="283"/>
        <end position="297"/>
    </location>
</feature>
<evidence type="ECO:0000313" key="3">
    <source>
        <dbReference type="Proteomes" id="UP001066276"/>
    </source>
</evidence>
<protein>
    <submittedName>
        <fullName evidence="2">Uncharacterized protein</fullName>
    </submittedName>
</protein>
<dbReference type="Proteomes" id="UP001066276">
    <property type="component" value="Chromosome 6"/>
</dbReference>
<feature type="region of interest" description="Disordered" evidence="1">
    <location>
        <begin position="273"/>
        <end position="302"/>
    </location>
</feature>